<keyword evidence="2" id="KW-0677">Repeat</keyword>
<feature type="repeat" description="WD" evidence="3">
    <location>
        <begin position="865"/>
        <end position="906"/>
    </location>
</feature>
<dbReference type="Gene3D" id="3.40.50.300">
    <property type="entry name" value="P-loop containing nucleotide triphosphate hydrolases"/>
    <property type="match status" value="1"/>
</dbReference>
<evidence type="ECO:0000313" key="5">
    <source>
        <dbReference type="EMBL" id="AGY60679.1"/>
    </source>
</evidence>
<dbReference type="Pfam" id="PF00931">
    <property type="entry name" value="NB-ARC"/>
    <property type="match status" value="1"/>
</dbReference>
<dbReference type="GO" id="GO:0043531">
    <property type="term" value="F:ADP binding"/>
    <property type="evidence" value="ECO:0007669"/>
    <property type="project" value="InterPro"/>
</dbReference>
<feature type="repeat" description="WD" evidence="3">
    <location>
        <begin position="578"/>
        <end position="612"/>
    </location>
</feature>
<dbReference type="SMART" id="SM00320">
    <property type="entry name" value="WD40"/>
    <property type="match status" value="14"/>
</dbReference>
<evidence type="ECO:0000313" key="6">
    <source>
        <dbReference type="Proteomes" id="UP000017396"/>
    </source>
</evidence>
<dbReference type="HOGENOM" id="CLU_005071_2_0_3"/>
<feature type="repeat" description="WD" evidence="3">
    <location>
        <begin position="1031"/>
        <end position="1072"/>
    </location>
</feature>
<dbReference type="PRINTS" id="PR00364">
    <property type="entry name" value="DISEASERSIST"/>
</dbReference>
<dbReference type="InterPro" id="IPR019775">
    <property type="entry name" value="WD40_repeat_CS"/>
</dbReference>
<gene>
    <name evidence="5" type="primary">tolB</name>
    <name evidence="5" type="ORF">GKIL_4433</name>
</gene>
<dbReference type="RefSeq" id="WP_023176067.1">
    <property type="nucleotide sequence ID" value="NC_022600.1"/>
</dbReference>
<dbReference type="Proteomes" id="UP000017396">
    <property type="component" value="Chromosome"/>
</dbReference>
<dbReference type="InterPro" id="IPR015943">
    <property type="entry name" value="WD40/YVTN_repeat-like_dom_sf"/>
</dbReference>
<dbReference type="PANTHER" id="PTHR22847">
    <property type="entry name" value="WD40 REPEAT PROTEIN"/>
    <property type="match status" value="1"/>
</dbReference>
<dbReference type="InterPro" id="IPR011047">
    <property type="entry name" value="Quinoprotein_ADH-like_sf"/>
</dbReference>
<dbReference type="SUPFAM" id="SSF141571">
    <property type="entry name" value="Pentapeptide repeat-like"/>
    <property type="match status" value="1"/>
</dbReference>
<feature type="repeat" description="WD" evidence="3">
    <location>
        <begin position="740"/>
        <end position="781"/>
    </location>
</feature>
<keyword evidence="1 3" id="KW-0853">WD repeat</keyword>
<dbReference type="CDD" id="cd00200">
    <property type="entry name" value="WD40"/>
    <property type="match status" value="2"/>
</dbReference>
<name>U5QSM4_GLOK1</name>
<dbReference type="eggNOG" id="COG3903">
    <property type="taxonomic scope" value="Bacteria"/>
</dbReference>
<evidence type="ECO:0000259" key="4">
    <source>
        <dbReference type="Pfam" id="PF00931"/>
    </source>
</evidence>
<feature type="repeat" description="WD" evidence="3">
    <location>
        <begin position="698"/>
        <end position="739"/>
    </location>
</feature>
<feature type="repeat" description="WD" evidence="3">
    <location>
        <begin position="1073"/>
        <end position="1114"/>
    </location>
</feature>
<dbReference type="STRING" id="1183438.GKIL_4433"/>
<dbReference type="InterPro" id="IPR020472">
    <property type="entry name" value="WD40_PAC1"/>
</dbReference>
<accession>U5QSM4</accession>
<feature type="repeat" description="WD" evidence="3">
    <location>
        <begin position="782"/>
        <end position="822"/>
    </location>
</feature>
<dbReference type="Gene3D" id="2.130.10.10">
    <property type="entry name" value="YVTN repeat-like/Quinoprotein amine dehydrogenase"/>
    <property type="match status" value="4"/>
</dbReference>
<dbReference type="PANTHER" id="PTHR22847:SF637">
    <property type="entry name" value="WD REPEAT DOMAIN 5B"/>
    <property type="match status" value="1"/>
</dbReference>
<sequence>MLPRSEPPARQRRRRGVVLAPVGLRKLRQAITRLEQEELDGWRYTLEALSERIGLTTRTIAKLMAGREGLDRRTIEHCFERLGLVLEPADYAHPPLEAAPNPSRQDWGEALDVAIFFGRTEELTKLGHWLTHDRCRVVAILGMGGMGKTALSVKLAQQVQGQFEWVIWRSLSNAPPIADILAEWLGRISGTGLELPTAVEAQIALLIEQLRRRRCLLVLDNCETILQSGSGEVLGTAGLCRPGFEAYGELFRRLGQIAHNSCLVLTSREKPEAVATLEGSSLPVRSLLLTGLPYGEAVAILKSKDIQAAPAEYARLVELYRGNPLALKIVATAIQDTFAGELRAFLEQETTVFNGIRTLLGEQFARTSQMEKELLYWLAIQREPVALSRLGAVLAERGASAKVPIVLESLCRRALVEKLIETEPLEVRYALQPVVLEYLTDRLIEVACREILERRFVTLHRHALMQAEAKDYLRTAQIQLIVEPVLEGLLTRLGTARAIADYLVDLIALFQSTPGFERGYAAGNLLNLLICLGSDLSGLDLSGLAVWQAYLNERRLHRVNFAGADLSGSTFARTFSLVVALAFHPDGQLLASGHSTGDIYLWQIDTGQQVACWNACPEAIWTLAFSPDGRTLVAGSGDAAIRFWDVQSGYCTRTLREHTGTVASLAFSPDGEYLASASADHSVRLWHRSTDYTTSCLLGKHDRPCFSLAFSPDGCTLISGGADHLLRVWEIASGLCLRVMAGHTDWLRMIAVHPAGGLLASCAIDHTVRLWDLKTGECLAVLADHTCFVAAIAFVDEYTLASSGSDRSIRLWDIRTRRCTRILQGHTSDVLALVRHPHRLQFVSGSEDQTMRLWELPTGRCLRTFSGRINWQMSVSFSPDGRQIVSGGEDHLVFLWDRESGARRLLVGHTGSVGAVAFSPDGEYLASGGNDQSIHLWKVATGESLAVWSGHRATVRSLTFSPDGTRLASSGYDGGIHLWHTGSGQLEQRLPVPLLVDCLAFSPDGKLLALGPIDERCWIWDLAAGRPLHILAGHSEWAWQVAFSPDGKLLASGSHDGTARLWRVSDGSALHVLAGHRGWIWQVAFSPDGRLLATASTDSCIKLWDVATGACLKSWKAHTHWAISIAFAPDAQTLVSSGTDGALKLWAIDSGACLRVFQVERLYEGMNIAGATGLSAVQRATLKALGAVEL</sequence>
<keyword evidence="6" id="KW-1185">Reference proteome</keyword>
<dbReference type="SMR" id="U5QSM4"/>
<reference evidence="5 6" key="1">
    <citation type="journal article" date="2013" name="PLoS ONE">
        <title>Cultivation and Complete Genome Sequencing of Gloeobacter kilaueensis sp. nov., from a Lava Cave in Kilauea Caldera, Hawai'i.</title>
        <authorList>
            <person name="Saw J.H."/>
            <person name="Schatz M."/>
            <person name="Brown M.V."/>
            <person name="Kunkel D.D."/>
            <person name="Foster J.S."/>
            <person name="Shick H."/>
            <person name="Christensen S."/>
            <person name="Hou S."/>
            <person name="Wan X."/>
            <person name="Donachie S.P."/>
        </authorList>
    </citation>
    <scope>NUCLEOTIDE SEQUENCE [LARGE SCALE GENOMIC DNA]</scope>
    <source>
        <strain evidence="6">JS</strain>
    </source>
</reference>
<protein>
    <submittedName>
        <fullName evidence="5">Translocation protein TolB</fullName>
    </submittedName>
</protein>
<dbReference type="PRINTS" id="PR00320">
    <property type="entry name" value="GPROTEINBRPT"/>
</dbReference>
<organism evidence="5 6">
    <name type="scientific">Gloeobacter kilaueensis (strain ATCC BAA-2537 / CCAP 1431/1 / ULC 316 / JS1)</name>
    <dbReference type="NCBI Taxonomy" id="1183438"/>
    <lineage>
        <taxon>Bacteria</taxon>
        <taxon>Bacillati</taxon>
        <taxon>Cyanobacteriota</taxon>
        <taxon>Cyanophyceae</taxon>
        <taxon>Gloeobacterales</taxon>
        <taxon>Gloeobacteraceae</taxon>
        <taxon>Gloeobacter</taxon>
    </lineage>
</organism>
<dbReference type="SUPFAM" id="SSF50998">
    <property type="entry name" value="Quinoprotein alcohol dehydrogenase-like"/>
    <property type="match status" value="2"/>
</dbReference>
<feature type="repeat" description="WD" evidence="3">
    <location>
        <begin position="655"/>
        <end position="686"/>
    </location>
</feature>
<dbReference type="EMBL" id="CP003587">
    <property type="protein sequence ID" value="AGY60679.1"/>
    <property type="molecule type" value="Genomic_DNA"/>
</dbReference>
<dbReference type="AlphaFoldDB" id="U5QSM4"/>
<feature type="repeat" description="WD" evidence="3">
    <location>
        <begin position="620"/>
        <end position="654"/>
    </location>
</feature>
<evidence type="ECO:0000256" key="2">
    <source>
        <dbReference type="ARBA" id="ARBA00022737"/>
    </source>
</evidence>
<dbReference type="Pfam" id="PF00400">
    <property type="entry name" value="WD40"/>
    <property type="match status" value="13"/>
</dbReference>
<proteinExistence type="predicted"/>
<feature type="repeat" description="WD" evidence="3">
    <location>
        <begin position="1115"/>
        <end position="1156"/>
    </location>
</feature>
<evidence type="ECO:0000256" key="3">
    <source>
        <dbReference type="PROSITE-ProRule" id="PRU00221"/>
    </source>
</evidence>
<feature type="domain" description="NB-ARC" evidence="4">
    <location>
        <begin position="121"/>
        <end position="221"/>
    </location>
</feature>
<dbReference type="PROSITE" id="PS00678">
    <property type="entry name" value="WD_REPEATS_1"/>
    <property type="match status" value="5"/>
</dbReference>
<dbReference type="SUPFAM" id="SSF52540">
    <property type="entry name" value="P-loop containing nucleoside triphosphate hydrolases"/>
    <property type="match status" value="1"/>
</dbReference>
<feature type="repeat" description="WD" evidence="3">
    <location>
        <begin position="823"/>
        <end position="864"/>
    </location>
</feature>
<dbReference type="KEGG" id="glj:GKIL_4433"/>
<feature type="repeat" description="WD" evidence="3">
    <location>
        <begin position="948"/>
        <end position="989"/>
    </location>
</feature>
<feature type="repeat" description="WD" evidence="3">
    <location>
        <begin position="906"/>
        <end position="947"/>
    </location>
</feature>
<feature type="repeat" description="WD" evidence="3">
    <location>
        <begin position="996"/>
        <end position="1030"/>
    </location>
</feature>
<dbReference type="eggNOG" id="COG2319">
    <property type="taxonomic scope" value="Bacteria"/>
</dbReference>
<evidence type="ECO:0000256" key="1">
    <source>
        <dbReference type="ARBA" id="ARBA00022574"/>
    </source>
</evidence>
<dbReference type="InterPro" id="IPR002182">
    <property type="entry name" value="NB-ARC"/>
</dbReference>
<dbReference type="PROSITE" id="PS50294">
    <property type="entry name" value="WD_REPEATS_REGION"/>
    <property type="match status" value="12"/>
</dbReference>
<dbReference type="InterPro" id="IPR001680">
    <property type="entry name" value="WD40_rpt"/>
</dbReference>
<dbReference type="OrthoDB" id="567898at2"/>
<dbReference type="InterPro" id="IPR027417">
    <property type="entry name" value="P-loop_NTPase"/>
</dbReference>
<dbReference type="PROSITE" id="PS50082">
    <property type="entry name" value="WD_REPEATS_2"/>
    <property type="match status" value="14"/>
</dbReference>